<dbReference type="GO" id="GO:0016407">
    <property type="term" value="F:acetyltransferase activity"/>
    <property type="evidence" value="ECO:0007669"/>
    <property type="project" value="TreeGrafter"/>
</dbReference>
<feature type="compositionally biased region" description="Acidic residues" evidence="6">
    <location>
        <begin position="80"/>
        <end position="120"/>
    </location>
</feature>
<dbReference type="SUPFAM" id="SSF52777">
    <property type="entry name" value="CoA-dependent acyltransferases"/>
    <property type="match status" value="1"/>
</dbReference>
<dbReference type="SUPFAM" id="SSF47005">
    <property type="entry name" value="Peripheral subunit-binding domain of 2-oxo acid dehydrogenase complex"/>
    <property type="match status" value="1"/>
</dbReference>
<dbReference type="InterPro" id="IPR050743">
    <property type="entry name" value="2-oxoacid_DH_E2_comp"/>
</dbReference>
<comment type="cofactor">
    <cofactor evidence="1">
        <name>(R)-lipoate</name>
        <dbReference type="ChEBI" id="CHEBI:83088"/>
    </cofactor>
</comment>
<comment type="similarity">
    <text evidence="2">Belongs to the 2-oxoacid dehydrogenase family.</text>
</comment>
<keyword evidence="10" id="KW-1185">Reference proteome</keyword>
<dbReference type="Pfam" id="PF00364">
    <property type="entry name" value="Biotin_lipoyl"/>
    <property type="match status" value="1"/>
</dbReference>
<evidence type="ECO:0000313" key="9">
    <source>
        <dbReference type="EMBL" id="SNR38160.1"/>
    </source>
</evidence>
<keyword evidence="5" id="KW-0012">Acyltransferase</keyword>
<dbReference type="InterPro" id="IPR036625">
    <property type="entry name" value="E3-bd_dom_sf"/>
</dbReference>
<reference evidence="9 10" key="1">
    <citation type="submission" date="2017-06" db="EMBL/GenBank/DDBJ databases">
        <authorList>
            <person name="Kim H.J."/>
            <person name="Triplett B.A."/>
        </authorList>
    </citation>
    <scope>NUCLEOTIDE SEQUENCE [LARGE SCALE GENOMIC DNA]</scope>
    <source>
        <strain evidence="9 10">DSM 8800</strain>
    </source>
</reference>
<dbReference type="InterPro" id="IPR000089">
    <property type="entry name" value="Biotin_lipoyl"/>
</dbReference>
<dbReference type="CDD" id="cd06849">
    <property type="entry name" value="lipoyl_domain"/>
    <property type="match status" value="1"/>
</dbReference>
<dbReference type="GO" id="GO:0031405">
    <property type="term" value="F:lipoic acid binding"/>
    <property type="evidence" value="ECO:0007669"/>
    <property type="project" value="TreeGrafter"/>
</dbReference>
<feature type="region of interest" description="Disordered" evidence="6">
    <location>
        <begin position="145"/>
        <end position="228"/>
    </location>
</feature>
<feature type="domain" description="Peripheral subunit-binding (PSBD)" evidence="8">
    <location>
        <begin position="129"/>
        <end position="166"/>
    </location>
</feature>
<dbReference type="PROSITE" id="PS50968">
    <property type="entry name" value="BIOTINYL_LIPOYL"/>
    <property type="match status" value="1"/>
</dbReference>
<dbReference type="InterPro" id="IPR023213">
    <property type="entry name" value="CAT-like_dom_sf"/>
</dbReference>
<dbReference type="GO" id="GO:0005737">
    <property type="term" value="C:cytoplasm"/>
    <property type="evidence" value="ECO:0007669"/>
    <property type="project" value="TreeGrafter"/>
</dbReference>
<feature type="region of interest" description="Disordered" evidence="6">
    <location>
        <begin position="78"/>
        <end position="133"/>
    </location>
</feature>
<evidence type="ECO:0000256" key="6">
    <source>
        <dbReference type="SAM" id="MobiDB-lite"/>
    </source>
</evidence>
<dbReference type="PANTHER" id="PTHR43178">
    <property type="entry name" value="DIHYDROLIPOAMIDE ACETYLTRANSFERASE COMPONENT OF PYRUVATE DEHYDROGENASE COMPLEX"/>
    <property type="match status" value="1"/>
</dbReference>
<dbReference type="RefSeq" id="WP_089384164.1">
    <property type="nucleotide sequence ID" value="NZ_FZNQ01000004.1"/>
</dbReference>
<sequence length="552" mass="57736">MAIKEFKLPDVGEGVAEGELVTWLVEPGDRVEEDQPVAEVETDKALVEVPSRYDGVVEELFAEEGEIVPVGNVIISFRVDEDDEAPESAADTDDGPAEPSEAEVDDTDVADDTDAADDADAVAPGGRTFAPPSVRRLARELGVDLAAVDGSGPGGRVGESDVRAYADEETDSADDEADDAPTPKPIDIGSEDRGSAVTKRGGGDDSDAAAGGASAGATATEPAGRDRTLAAPATRKLAREFGVEVDDVPTDRTREGEPFVDEAAVRAYAEADASSAPPTDVTGAAEATDAAEAACTAGATAADPEGTVIDRIPYRGVRRTIGKRMEQSKFTAPHVTHHDTAEVDALVDARAELKPKAEAAGVKLTYMPFVMKAVVAGLKAYPQLNSELREEDEEILIKGEYNLGIAVATDAGLMVPVVRDVDTKGLFELADEVNDLAARAREREITPAEMKGGTFTLTNFGAIGGEYATPIINYPETAILGLGAIEERPVVRSHADVDGGFLDEADGSTVVPAPTLPLSLSIDHRVVDGAEAAAFANTVQDHLENPLLLLTE</sequence>
<accession>A0A238VV30</accession>
<evidence type="ECO:0000256" key="5">
    <source>
        <dbReference type="ARBA" id="ARBA00023315"/>
    </source>
</evidence>
<evidence type="ECO:0000256" key="2">
    <source>
        <dbReference type="ARBA" id="ARBA00007317"/>
    </source>
</evidence>
<dbReference type="FunFam" id="3.30.559.10:FF:000007">
    <property type="entry name" value="Dihydrolipoamide acetyltransferase component of pyruvate dehydrogenase complex"/>
    <property type="match status" value="1"/>
</dbReference>
<proteinExistence type="inferred from homology"/>
<dbReference type="Pfam" id="PF02817">
    <property type="entry name" value="E3_binding"/>
    <property type="match status" value="1"/>
</dbReference>
<organism evidence="9 10">
    <name type="scientific">Halorubrum vacuolatum</name>
    <name type="common">Natronobacterium vacuolatum</name>
    <dbReference type="NCBI Taxonomy" id="63740"/>
    <lineage>
        <taxon>Archaea</taxon>
        <taxon>Methanobacteriati</taxon>
        <taxon>Methanobacteriota</taxon>
        <taxon>Stenosarchaea group</taxon>
        <taxon>Halobacteria</taxon>
        <taxon>Halobacteriales</taxon>
        <taxon>Haloferacaceae</taxon>
        <taxon>Halorubrum</taxon>
    </lineage>
</organism>
<dbReference type="Gene3D" id="3.30.559.10">
    <property type="entry name" value="Chloramphenicol acetyltransferase-like domain"/>
    <property type="match status" value="1"/>
</dbReference>
<name>A0A238VV30_HALVU</name>
<dbReference type="AlphaFoldDB" id="A0A238VV30"/>
<evidence type="ECO:0000256" key="1">
    <source>
        <dbReference type="ARBA" id="ARBA00001938"/>
    </source>
</evidence>
<evidence type="ECO:0000313" key="10">
    <source>
        <dbReference type="Proteomes" id="UP000198397"/>
    </source>
</evidence>
<dbReference type="InterPro" id="IPR001078">
    <property type="entry name" value="2-oxoacid_DH_actylTfrase"/>
</dbReference>
<evidence type="ECO:0000256" key="4">
    <source>
        <dbReference type="ARBA" id="ARBA00022823"/>
    </source>
</evidence>
<keyword evidence="3 9" id="KW-0808">Transferase</keyword>
<keyword evidence="4" id="KW-0450">Lipoyl</keyword>
<dbReference type="PROSITE" id="PS51826">
    <property type="entry name" value="PSBD"/>
    <property type="match status" value="1"/>
</dbReference>
<dbReference type="PANTHER" id="PTHR43178:SF5">
    <property type="entry name" value="LIPOAMIDE ACYLTRANSFERASE COMPONENT OF BRANCHED-CHAIN ALPHA-KETO ACID DEHYDROGENASE COMPLEX, MITOCHONDRIAL"/>
    <property type="match status" value="1"/>
</dbReference>
<dbReference type="InterPro" id="IPR004167">
    <property type="entry name" value="PSBD"/>
</dbReference>
<dbReference type="Gene3D" id="4.10.320.10">
    <property type="entry name" value="E3-binding domain"/>
    <property type="match status" value="1"/>
</dbReference>
<dbReference type="Gene3D" id="2.40.50.100">
    <property type="match status" value="1"/>
</dbReference>
<evidence type="ECO:0000256" key="3">
    <source>
        <dbReference type="ARBA" id="ARBA00022679"/>
    </source>
</evidence>
<dbReference type="Proteomes" id="UP000198397">
    <property type="component" value="Unassembled WGS sequence"/>
</dbReference>
<evidence type="ECO:0000259" key="8">
    <source>
        <dbReference type="PROSITE" id="PS51826"/>
    </source>
</evidence>
<feature type="domain" description="Lipoyl-binding" evidence="7">
    <location>
        <begin position="3"/>
        <end position="78"/>
    </location>
</feature>
<dbReference type="OrthoDB" id="56234at2157"/>
<dbReference type="EMBL" id="FZNQ01000004">
    <property type="protein sequence ID" value="SNR38160.1"/>
    <property type="molecule type" value="Genomic_DNA"/>
</dbReference>
<evidence type="ECO:0000259" key="7">
    <source>
        <dbReference type="PROSITE" id="PS50968"/>
    </source>
</evidence>
<keyword evidence="9" id="KW-0670">Pyruvate</keyword>
<protein>
    <submittedName>
        <fullName evidence="9">Pyruvate dehydrogenase E2 component (Dihydrolipoamide acetyltransferase)</fullName>
    </submittedName>
</protein>
<feature type="compositionally biased region" description="Acidic residues" evidence="6">
    <location>
        <begin position="167"/>
        <end position="179"/>
    </location>
</feature>
<gene>
    <name evidence="9" type="ORF">SAMN06264855_104117</name>
</gene>
<feature type="compositionally biased region" description="Low complexity" evidence="6">
    <location>
        <begin position="208"/>
        <end position="220"/>
    </location>
</feature>
<dbReference type="InterPro" id="IPR011053">
    <property type="entry name" value="Single_hybrid_motif"/>
</dbReference>
<dbReference type="Pfam" id="PF00198">
    <property type="entry name" value="2-oxoacid_dh"/>
    <property type="match status" value="1"/>
</dbReference>
<dbReference type="SUPFAM" id="SSF51230">
    <property type="entry name" value="Single hybrid motif"/>
    <property type="match status" value="1"/>
</dbReference>